<dbReference type="InterPro" id="IPR036108">
    <property type="entry name" value="4pyrrol_syn_uPrphyn_synt_sf"/>
</dbReference>
<dbReference type="EMBL" id="FNLO01000004">
    <property type="protein sequence ID" value="SDV47976.1"/>
    <property type="molecule type" value="Genomic_DNA"/>
</dbReference>
<dbReference type="RefSeq" id="WP_235837850.1">
    <property type="nucleotide sequence ID" value="NZ_FNLO01000004.1"/>
</dbReference>
<evidence type="ECO:0000256" key="2">
    <source>
        <dbReference type="ARBA" id="ARBA00008133"/>
    </source>
</evidence>
<gene>
    <name evidence="12" type="ORF">SAMN05216551_10446</name>
</gene>
<evidence type="ECO:0000256" key="9">
    <source>
        <dbReference type="RuleBase" id="RU366031"/>
    </source>
</evidence>
<comment type="catalytic activity">
    <reaction evidence="8 9">
        <text>hydroxymethylbilane = uroporphyrinogen III + H2O</text>
        <dbReference type="Rhea" id="RHEA:18965"/>
        <dbReference type="ChEBI" id="CHEBI:15377"/>
        <dbReference type="ChEBI" id="CHEBI:57308"/>
        <dbReference type="ChEBI" id="CHEBI:57845"/>
        <dbReference type="EC" id="4.2.1.75"/>
    </reaction>
</comment>
<evidence type="ECO:0000259" key="11">
    <source>
        <dbReference type="Pfam" id="PF02602"/>
    </source>
</evidence>
<dbReference type="InterPro" id="IPR003754">
    <property type="entry name" value="4pyrrol_synth_uPrphyn_synth"/>
</dbReference>
<dbReference type="UniPathway" id="UPA00251">
    <property type="reaction ID" value="UER00320"/>
</dbReference>
<reference evidence="13" key="1">
    <citation type="submission" date="2016-09" db="EMBL/GenBank/DDBJ databases">
        <authorList>
            <person name="Varghese N."/>
            <person name="Submissions S."/>
        </authorList>
    </citation>
    <scope>NUCLEOTIDE SEQUENCE [LARGE SCALE GENOMIC DNA]</scope>
    <source>
        <strain evidence="13">JS23</strain>
    </source>
</reference>
<accession>A0A1H2PMW6</accession>
<dbReference type="STRING" id="1770053.SAMN05216551_10446"/>
<dbReference type="SUPFAM" id="SSF69618">
    <property type="entry name" value="HemD-like"/>
    <property type="match status" value="2"/>
</dbReference>
<keyword evidence="4 9" id="KW-0456">Lyase</keyword>
<proteinExistence type="inferred from homology"/>
<name>A0A1H2PMW6_9BURK</name>
<protein>
    <recommendedName>
        <fullName evidence="7 9">Uroporphyrinogen-III synthase</fullName>
        <ecNumber evidence="3 9">4.2.1.75</ecNumber>
    </recommendedName>
</protein>
<dbReference type="Proteomes" id="UP000243719">
    <property type="component" value="Unassembled WGS sequence"/>
</dbReference>
<dbReference type="PANTHER" id="PTHR38042">
    <property type="entry name" value="UROPORPHYRINOGEN-III SYNTHASE, CHLOROPLASTIC"/>
    <property type="match status" value="1"/>
</dbReference>
<keyword evidence="5 9" id="KW-0627">Porphyrin biosynthesis</keyword>
<sequence length="403" mass="41382">MPAVAAVPVDAGGAQRHAQPASFTAVLTRPAGQSDVLAARLAQAGIASIDLPLLTIDAASDPRPLDAVFDRLDDYALLVFVSPNAVMHAAARWRTRGGWPEDFVRRAPPLAVVGPGSLRALQAAGLDACTTVSPAGAAAMADELAAALAPGSVAHSVAHSAGHSAAGSAAATTSGASADAAADPTAGSVAGSIAGSAAGRTAAIGRPPAAEPRAGHARAARGLDGPEHERRESRESNEPRFDSEALLTALALHWPDGLAALRQRRVALIRGDGGRELLGDSLRKAGAQVDAVTAYRRAGPRWDDAQWRTVLDGLGGVGGGGGTRRAWLVSSSEAVRHFAAAARQRLDLPQWDRLRTETLIVPHQRIAEAARQCGFDTIRLSGPGDAAIARAFLDVAAEQTRSV</sequence>
<evidence type="ECO:0000256" key="3">
    <source>
        <dbReference type="ARBA" id="ARBA00013109"/>
    </source>
</evidence>
<dbReference type="EC" id="4.2.1.75" evidence="3 9"/>
<evidence type="ECO:0000256" key="6">
    <source>
        <dbReference type="ARBA" id="ARBA00037589"/>
    </source>
</evidence>
<dbReference type="InterPro" id="IPR039793">
    <property type="entry name" value="UROS/Hem4"/>
</dbReference>
<feature type="domain" description="Tetrapyrrole biosynthesis uroporphyrinogen III synthase" evidence="11">
    <location>
        <begin position="240"/>
        <end position="378"/>
    </location>
</feature>
<comment type="pathway">
    <text evidence="1 9">Porphyrin-containing compound metabolism; protoporphyrin-IX biosynthesis; coproporphyrinogen-III from 5-aminolevulinate: step 3/4.</text>
</comment>
<evidence type="ECO:0000256" key="4">
    <source>
        <dbReference type="ARBA" id="ARBA00023239"/>
    </source>
</evidence>
<dbReference type="GO" id="GO:0006780">
    <property type="term" value="P:uroporphyrinogen III biosynthetic process"/>
    <property type="evidence" value="ECO:0007669"/>
    <property type="project" value="UniProtKB-UniRule"/>
</dbReference>
<keyword evidence="12" id="KW-0489">Methyltransferase</keyword>
<evidence type="ECO:0000256" key="7">
    <source>
        <dbReference type="ARBA" id="ARBA00040167"/>
    </source>
</evidence>
<feature type="region of interest" description="Disordered" evidence="10">
    <location>
        <begin position="205"/>
        <end position="241"/>
    </location>
</feature>
<evidence type="ECO:0000256" key="5">
    <source>
        <dbReference type="ARBA" id="ARBA00023244"/>
    </source>
</evidence>
<dbReference type="AlphaFoldDB" id="A0A1H2PMW6"/>
<comment type="function">
    <text evidence="6 9">Catalyzes cyclization of the linear tetrapyrrole, hydroxymethylbilane, to the macrocyclic uroporphyrinogen III.</text>
</comment>
<evidence type="ECO:0000313" key="13">
    <source>
        <dbReference type="Proteomes" id="UP000243719"/>
    </source>
</evidence>
<dbReference type="PANTHER" id="PTHR38042:SF1">
    <property type="entry name" value="UROPORPHYRINOGEN-III SYNTHASE, CHLOROPLASTIC"/>
    <property type="match status" value="1"/>
</dbReference>
<dbReference type="CDD" id="cd06578">
    <property type="entry name" value="HemD"/>
    <property type="match status" value="1"/>
</dbReference>
<comment type="similarity">
    <text evidence="2 9">Belongs to the uroporphyrinogen-III synthase family.</text>
</comment>
<feature type="compositionally biased region" description="Basic and acidic residues" evidence="10">
    <location>
        <begin position="224"/>
        <end position="241"/>
    </location>
</feature>
<organism evidence="12 13">
    <name type="scientific">Chitinasiproducens palmae</name>
    <dbReference type="NCBI Taxonomy" id="1770053"/>
    <lineage>
        <taxon>Bacteria</taxon>
        <taxon>Pseudomonadati</taxon>
        <taxon>Pseudomonadota</taxon>
        <taxon>Betaproteobacteria</taxon>
        <taxon>Burkholderiales</taxon>
        <taxon>Burkholderiaceae</taxon>
        <taxon>Chitinasiproducens</taxon>
    </lineage>
</organism>
<evidence type="ECO:0000256" key="10">
    <source>
        <dbReference type="SAM" id="MobiDB-lite"/>
    </source>
</evidence>
<dbReference type="GO" id="GO:0032259">
    <property type="term" value="P:methylation"/>
    <property type="evidence" value="ECO:0007669"/>
    <property type="project" value="UniProtKB-KW"/>
</dbReference>
<dbReference type="Pfam" id="PF02602">
    <property type="entry name" value="HEM4"/>
    <property type="match status" value="2"/>
</dbReference>
<dbReference type="GO" id="GO:0008168">
    <property type="term" value="F:methyltransferase activity"/>
    <property type="evidence" value="ECO:0007669"/>
    <property type="project" value="UniProtKB-KW"/>
</dbReference>
<dbReference type="GO" id="GO:0004852">
    <property type="term" value="F:uroporphyrinogen-III synthase activity"/>
    <property type="evidence" value="ECO:0007669"/>
    <property type="project" value="UniProtKB-UniRule"/>
</dbReference>
<evidence type="ECO:0000256" key="8">
    <source>
        <dbReference type="ARBA" id="ARBA00048617"/>
    </source>
</evidence>
<evidence type="ECO:0000313" key="12">
    <source>
        <dbReference type="EMBL" id="SDV47976.1"/>
    </source>
</evidence>
<dbReference type="Gene3D" id="3.40.50.10090">
    <property type="match status" value="4"/>
</dbReference>
<feature type="domain" description="Tetrapyrrole biosynthesis uroporphyrinogen III synthase" evidence="11">
    <location>
        <begin position="35"/>
        <end position="158"/>
    </location>
</feature>
<keyword evidence="12" id="KW-0808">Transferase</keyword>
<keyword evidence="13" id="KW-1185">Reference proteome</keyword>
<evidence type="ECO:0000256" key="1">
    <source>
        <dbReference type="ARBA" id="ARBA00004772"/>
    </source>
</evidence>
<dbReference type="GO" id="GO:0006782">
    <property type="term" value="P:protoporphyrinogen IX biosynthetic process"/>
    <property type="evidence" value="ECO:0007669"/>
    <property type="project" value="UniProtKB-UniRule"/>
</dbReference>